<comment type="caution">
    <text evidence="2">The sequence shown here is derived from an EMBL/GenBank/DDBJ whole genome shotgun (WGS) entry which is preliminary data.</text>
</comment>
<name>A0AAI8VBP9_9PEZI</name>
<feature type="compositionally biased region" description="Polar residues" evidence="1">
    <location>
        <begin position="96"/>
        <end position="107"/>
    </location>
</feature>
<feature type="compositionally biased region" description="Basic and acidic residues" evidence="1">
    <location>
        <begin position="86"/>
        <end position="95"/>
    </location>
</feature>
<proteinExistence type="predicted"/>
<keyword evidence="3" id="KW-1185">Reference proteome</keyword>
<gene>
    <name evidence="2" type="ORF">KHLLAP_LOCUS2448</name>
</gene>
<dbReference type="Proteomes" id="UP001295740">
    <property type="component" value="Unassembled WGS sequence"/>
</dbReference>
<evidence type="ECO:0000256" key="1">
    <source>
        <dbReference type="SAM" id="MobiDB-lite"/>
    </source>
</evidence>
<reference evidence="2" key="1">
    <citation type="submission" date="2023-10" db="EMBL/GenBank/DDBJ databases">
        <authorList>
            <person name="Hackl T."/>
        </authorList>
    </citation>
    <scope>NUCLEOTIDE SEQUENCE</scope>
</reference>
<accession>A0AAI8VBP9</accession>
<feature type="region of interest" description="Disordered" evidence="1">
    <location>
        <begin position="950"/>
        <end position="983"/>
    </location>
</feature>
<evidence type="ECO:0000313" key="2">
    <source>
        <dbReference type="EMBL" id="CAJ2501980.1"/>
    </source>
</evidence>
<feature type="compositionally biased region" description="Low complexity" evidence="1">
    <location>
        <begin position="144"/>
        <end position="153"/>
    </location>
</feature>
<feature type="region of interest" description="Disordered" evidence="1">
    <location>
        <begin position="86"/>
        <end position="189"/>
    </location>
</feature>
<protein>
    <submittedName>
        <fullName evidence="2">Uu.00g048330.m01.CDS01</fullName>
    </submittedName>
</protein>
<dbReference type="EMBL" id="CAUWAG010000003">
    <property type="protein sequence ID" value="CAJ2501980.1"/>
    <property type="molecule type" value="Genomic_DNA"/>
</dbReference>
<organism evidence="2 3">
    <name type="scientific">Anthostomella pinea</name>
    <dbReference type="NCBI Taxonomy" id="933095"/>
    <lineage>
        <taxon>Eukaryota</taxon>
        <taxon>Fungi</taxon>
        <taxon>Dikarya</taxon>
        <taxon>Ascomycota</taxon>
        <taxon>Pezizomycotina</taxon>
        <taxon>Sordariomycetes</taxon>
        <taxon>Xylariomycetidae</taxon>
        <taxon>Xylariales</taxon>
        <taxon>Xylariaceae</taxon>
        <taxon>Anthostomella</taxon>
    </lineage>
</organism>
<sequence>MSPPLPVPSKAAIHALRGIALGTSCAIGVIVEDRRRRICTLRTAIANKQKLKSSRQYHGTLESVTLQQLDDPTILGGDDLHWHQRQERISHRRESQAASPPSRSNRGQAVRPLDHDHPEPAKRPEPKDVPELPAQKPDPPPPSQRTKPSTSSRLAVPPPLPSVPTTAKIPNISAGASWHSTGPSTPRRRPKTVEALIAEIAGILDSNDEQRLDRALTLFLGASRTNLFARPTEDWLELSARLSKECQAKDRWETASSILAAAVSAGALQETQYYAHDPIPIINHCLRQADPETPCSREAVTLAAKLFLATFREKPQLHVDQIEHLGRRLITQALLVREAGVAHNAYWRVLGLLDDDTVGFTGWAIQELFRFQDHKNVIKFFLLNFSKTTPDVTSLNMTLPLVVESVEALKGWKASQVLRAYARVEYGGLRTALIMKLLQAHWRRHENFAMSQSLFEEAVSLGLLDRIDYPQEFYRVMVDISVKANETVMARSYYEELIHKYPRSRYDGAALESLALIQAKAGDWDGVSESLMHLNLQSRDEQCTKVFVMVLKFFADNHSVADVRDFVHVCTSERGIPMHRYIVSLVARKYGDCHDIPGFISWLEYCGKAGFALDSSFCNSILQVCRSRWNLSFDELSALLSKMRLLSPGCSDAVTQRIMSQAAIKEGRSTAGWTGGHRVRSRVTSVNRLSYLGRSTDQRDVYEAMNQELSSGNPTGAILIYKRAIRFAMPFSSHCLRLAVSAALRRPGSGSGSALTLIHSAHQQGHDVGPAVSALIRARIDQLQARAEEVILHMQNLITRFEALQIVIDPAVLTHMAFVCVKLGQQDKAVALCTLARDRIGSTNLCFSKQSFRTLAMAYSQTLDTAGMKKLIEDLLVSDLSSDKTVLSHLRSVSRQVHKLDHNNTVVAMLNIIQRGINKVKQLRAATREGGKIISEETLRIMGDALAEMQANQSTHRRNSTKGEEPPEAVVSNDAPRPLVAVA</sequence>
<evidence type="ECO:0000313" key="3">
    <source>
        <dbReference type="Proteomes" id="UP001295740"/>
    </source>
</evidence>
<feature type="compositionally biased region" description="Basic and acidic residues" evidence="1">
    <location>
        <begin position="112"/>
        <end position="130"/>
    </location>
</feature>
<dbReference type="AlphaFoldDB" id="A0AAI8VBP9"/>